<sequence>MNRRLLLALYQQSKRCNSYVTSQHPRAISGPIQSTRRNIPTEHASKLLNLPPHLYYTAGYIRLFSDDRSDSTDWDPRPDWDSPYLTPEERVDRKLIHYMDIWDVEGGIKFVKQSAAEDVYPSGSTMLNFYQQLANIGEFKPIIELNELFKGDHKVYTDKSFYFYLNDAYFNSGCANEGIDLMKKIYSQKNNFDDVSIFFTLITITVMKHFPDQLQHIEDFVNECKENDIYDPIAFYWKCLILSERFEEAETLLEEHIKVKQIKSLVHIMVNDICTRSDRVTTHRDVVLQYLTNFEWIRRKQKCLLYETTLAQLCFCGKREDAIALAIRAKNLELPLHRERLVELVQTLDKLSELEPPDPVIQELIDWINTLD</sequence>
<dbReference type="EMBL" id="CAIIXF020000011">
    <property type="protein sequence ID" value="CAH1799568.1"/>
    <property type="molecule type" value="Genomic_DNA"/>
</dbReference>
<organism evidence="1 2">
    <name type="scientific">Owenia fusiformis</name>
    <name type="common">Polychaete worm</name>
    <dbReference type="NCBI Taxonomy" id="6347"/>
    <lineage>
        <taxon>Eukaryota</taxon>
        <taxon>Metazoa</taxon>
        <taxon>Spiralia</taxon>
        <taxon>Lophotrochozoa</taxon>
        <taxon>Annelida</taxon>
        <taxon>Polychaeta</taxon>
        <taxon>Sedentaria</taxon>
        <taxon>Canalipalpata</taxon>
        <taxon>Sabellida</taxon>
        <taxon>Oweniida</taxon>
        <taxon>Oweniidae</taxon>
        <taxon>Owenia</taxon>
    </lineage>
</organism>
<dbReference type="Proteomes" id="UP000749559">
    <property type="component" value="Unassembled WGS sequence"/>
</dbReference>
<protein>
    <submittedName>
        <fullName evidence="1">Uncharacterized protein</fullName>
    </submittedName>
</protein>
<gene>
    <name evidence="1" type="ORF">OFUS_LOCUS23564</name>
</gene>
<dbReference type="OrthoDB" id="185373at2759"/>
<accession>A0A8J1TBY3</accession>
<name>A0A8J1TBY3_OWEFU</name>
<evidence type="ECO:0000313" key="2">
    <source>
        <dbReference type="Proteomes" id="UP000749559"/>
    </source>
</evidence>
<reference evidence="1" key="1">
    <citation type="submission" date="2022-03" db="EMBL/GenBank/DDBJ databases">
        <authorList>
            <person name="Martin C."/>
        </authorList>
    </citation>
    <scope>NUCLEOTIDE SEQUENCE</scope>
</reference>
<proteinExistence type="predicted"/>
<dbReference type="AlphaFoldDB" id="A0A8J1TBY3"/>
<evidence type="ECO:0000313" key="1">
    <source>
        <dbReference type="EMBL" id="CAH1799568.1"/>
    </source>
</evidence>
<comment type="caution">
    <text evidence="1">The sequence shown here is derived from an EMBL/GenBank/DDBJ whole genome shotgun (WGS) entry which is preliminary data.</text>
</comment>
<keyword evidence="2" id="KW-1185">Reference proteome</keyword>